<dbReference type="AlphaFoldDB" id="A0A2M4DG44"/>
<reference evidence="1" key="1">
    <citation type="submission" date="2018-01" db="EMBL/GenBank/DDBJ databases">
        <title>An insight into the sialome of Amazonian anophelines.</title>
        <authorList>
            <person name="Ribeiro J.M."/>
            <person name="Scarpassa V."/>
            <person name="Calvo E."/>
        </authorList>
    </citation>
    <scope>NUCLEOTIDE SEQUENCE</scope>
</reference>
<proteinExistence type="predicted"/>
<sequence>MFSSVVLFVLLMIFVFFFAFDSILFPLCTPYSHPTNLSLRSLWDRVFRTFLPCAFVFRWRWQMVPLAVPAK</sequence>
<organism evidence="1">
    <name type="scientific">Anopheles darlingi</name>
    <name type="common">Mosquito</name>
    <dbReference type="NCBI Taxonomy" id="43151"/>
    <lineage>
        <taxon>Eukaryota</taxon>
        <taxon>Metazoa</taxon>
        <taxon>Ecdysozoa</taxon>
        <taxon>Arthropoda</taxon>
        <taxon>Hexapoda</taxon>
        <taxon>Insecta</taxon>
        <taxon>Pterygota</taxon>
        <taxon>Neoptera</taxon>
        <taxon>Endopterygota</taxon>
        <taxon>Diptera</taxon>
        <taxon>Nematocera</taxon>
        <taxon>Culicoidea</taxon>
        <taxon>Culicidae</taxon>
        <taxon>Anophelinae</taxon>
        <taxon>Anopheles</taxon>
    </lineage>
</organism>
<name>A0A2M4DG44_ANODA</name>
<evidence type="ECO:0000313" key="1">
    <source>
        <dbReference type="EMBL" id="MBW76461.1"/>
    </source>
</evidence>
<dbReference type="EMBL" id="GGFL01012283">
    <property type="protein sequence ID" value="MBW76461.1"/>
    <property type="molecule type" value="Transcribed_RNA"/>
</dbReference>
<accession>A0A2M4DG44</accession>
<protein>
    <submittedName>
        <fullName evidence="1">Putative secreted protein</fullName>
    </submittedName>
</protein>